<evidence type="ECO:0000259" key="10">
    <source>
        <dbReference type="Pfam" id="PF00535"/>
    </source>
</evidence>
<comment type="similarity">
    <text evidence="2">Belongs to the NodC/HAS family.</text>
</comment>
<evidence type="ECO:0000256" key="1">
    <source>
        <dbReference type="ARBA" id="ARBA00004236"/>
    </source>
</evidence>
<dbReference type="Pfam" id="PF00535">
    <property type="entry name" value="Glycos_transf_2"/>
    <property type="match status" value="1"/>
</dbReference>
<evidence type="ECO:0000256" key="4">
    <source>
        <dbReference type="ARBA" id="ARBA00022475"/>
    </source>
</evidence>
<evidence type="ECO:0000256" key="7">
    <source>
        <dbReference type="ARBA" id="ARBA00023136"/>
    </source>
</evidence>
<dbReference type="InterPro" id="IPR001173">
    <property type="entry name" value="Glyco_trans_2-like"/>
</dbReference>
<keyword evidence="7 9" id="KW-0472">Membrane</keyword>
<comment type="subcellular location">
    <subcellularLocation>
        <location evidence="1">Cell membrane</location>
    </subcellularLocation>
</comment>
<keyword evidence="9" id="KW-0812">Transmembrane</keyword>
<keyword evidence="5" id="KW-0328">Glycosyltransferase</keyword>
<name>A0A1R4H213_9GAMM</name>
<reference evidence="12" key="1">
    <citation type="submission" date="2017-02" db="EMBL/GenBank/DDBJ databases">
        <authorList>
            <person name="Daims H."/>
        </authorList>
    </citation>
    <scope>NUCLEOTIDE SEQUENCE [LARGE SCALE GENOMIC DNA]</scope>
</reference>
<evidence type="ECO:0000256" key="2">
    <source>
        <dbReference type="ARBA" id="ARBA00006782"/>
    </source>
</evidence>
<dbReference type="GO" id="GO:0005886">
    <property type="term" value="C:plasma membrane"/>
    <property type="evidence" value="ECO:0007669"/>
    <property type="project" value="UniProtKB-SubCell"/>
</dbReference>
<dbReference type="OrthoDB" id="396512at2"/>
<dbReference type="GO" id="GO:0050501">
    <property type="term" value="F:hyaluronan synthase activity"/>
    <property type="evidence" value="ECO:0007669"/>
    <property type="project" value="TreeGrafter"/>
</dbReference>
<feature type="transmembrane region" description="Helical" evidence="9">
    <location>
        <begin position="76"/>
        <end position="94"/>
    </location>
</feature>
<gene>
    <name evidence="11" type="ORF">CRENPOLYSF1_1390012</name>
</gene>
<feature type="transmembrane region" description="Helical" evidence="9">
    <location>
        <begin position="358"/>
        <end position="383"/>
    </location>
</feature>
<keyword evidence="9" id="KW-1133">Transmembrane helix</keyword>
<dbReference type="Proteomes" id="UP000195667">
    <property type="component" value="Unassembled WGS sequence"/>
</dbReference>
<evidence type="ECO:0000256" key="6">
    <source>
        <dbReference type="ARBA" id="ARBA00022679"/>
    </source>
</evidence>
<dbReference type="PANTHER" id="PTHR22913">
    <property type="entry name" value="HYALURONAN SYNTHASE"/>
    <property type="match status" value="1"/>
</dbReference>
<keyword evidence="6 11" id="KW-0808">Transferase</keyword>
<feature type="domain" description="Glycosyltransferase 2-like" evidence="10">
    <location>
        <begin position="107"/>
        <end position="275"/>
    </location>
</feature>
<evidence type="ECO:0000313" key="11">
    <source>
        <dbReference type="EMBL" id="SJM90216.1"/>
    </source>
</evidence>
<dbReference type="GO" id="GO:0085029">
    <property type="term" value="P:extracellular matrix assembly"/>
    <property type="evidence" value="ECO:0007669"/>
    <property type="project" value="TreeGrafter"/>
</dbReference>
<protein>
    <recommendedName>
        <fullName evidence="3">N-acetylglucosaminyltransferase</fullName>
    </recommendedName>
    <alternativeName>
        <fullName evidence="8">Nodulation protein C</fullName>
    </alternativeName>
</protein>
<dbReference type="CDD" id="cd06423">
    <property type="entry name" value="CESA_like"/>
    <property type="match status" value="1"/>
</dbReference>
<dbReference type="RefSeq" id="WP_087142440.1">
    <property type="nucleotide sequence ID" value="NZ_FUKI01000045.1"/>
</dbReference>
<dbReference type="PANTHER" id="PTHR22913:SF12">
    <property type="entry name" value="MANNURONAN SYNTHASE"/>
    <property type="match status" value="1"/>
</dbReference>
<organism evidence="11 12">
    <name type="scientific">Crenothrix polyspora</name>
    <dbReference type="NCBI Taxonomy" id="360316"/>
    <lineage>
        <taxon>Bacteria</taxon>
        <taxon>Pseudomonadati</taxon>
        <taxon>Pseudomonadota</taxon>
        <taxon>Gammaproteobacteria</taxon>
        <taxon>Methylococcales</taxon>
        <taxon>Crenotrichaceae</taxon>
        <taxon>Crenothrix</taxon>
    </lineage>
</organism>
<feature type="transmembrane region" description="Helical" evidence="9">
    <location>
        <begin position="389"/>
        <end position="411"/>
    </location>
</feature>
<evidence type="ECO:0000256" key="9">
    <source>
        <dbReference type="SAM" id="Phobius"/>
    </source>
</evidence>
<evidence type="ECO:0000256" key="8">
    <source>
        <dbReference type="ARBA" id="ARBA00032978"/>
    </source>
</evidence>
<sequence length="451" mass="51679">MKKRKNTITDLNLNFNTGYDATAILETGLLSDIVRPKRILVRVLALAIIIAAMTVVLELRWDNMNYYWYQPLTNTYSIAIAGFILSRFVLSLCYRPPKDVGLLPTVSIIITAFNEEDAIYRTVECCYAIDYPAHKFKVIVVDDGSTDATLVEVSRAQVRWPELILDAFEKNKGKREAMAAGARLAKGEILVYVDSDSFLRRDSVSKIVQGFADPRVAAVAGHTEVANVTKNSLTRMQQARYYVAFRVIKAAESVFGTVSCCPGCFSAYRRTCVMEVLDTWLNQHFLGVQATFGDDRSLTNYLLRKYQVIYSSDAVATTIVPEEHRKFLKQQLRWKKSWFRETLIAATFMWKKPPLATVAFYAQLLFPIVAPILILRICVWLPYANGDLLSPVIYLVGTVLIGMMFSAYYLFWKSDRYWIYGLYFTLYYLLFLVWQMPYAIATQRDNKWGTR</sequence>
<dbReference type="AlphaFoldDB" id="A0A1R4H213"/>
<proteinExistence type="inferred from homology"/>
<evidence type="ECO:0000256" key="5">
    <source>
        <dbReference type="ARBA" id="ARBA00022676"/>
    </source>
</evidence>
<keyword evidence="4" id="KW-1003">Cell membrane</keyword>
<feature type="transmembrane region" description="Helical" evidence="9">
    <location>
        <begin position="39"/>
        <end position="56"/>
    </location>
</feature>
<dbReference type="InterPro" id="IPR029044">
    <property type="entry name" value="Nucleotide-diphossugar_trans"/>
</dbReference>
<dbReference type="Gene3D" id="3.90.550.10">
    <property type="entry name" value="Spore Coat Polysaccharide Biosynthesis Protein SpsA, Chain A"/>
    <property type="match status" value="1"/>
</dbReference>
<dbReference type="GO" id="GO:0030213">
    <property type="term" value="P:hyaluronan biosynthetic process"/>
    <property type="evidence" value="ECO:0007669"/>
    <property type="project" value="TreeGrafter"/>
</dbReference>
<evidence type="ECO:0000256" key="3">
    <source>
        <dbReference type="ARBA" id="ARBA00016636"/>
    </source>
</evidence>
<feature type="transmembrane region" description="Helical" evidence="9">
    <location>
        <begin position="418"/>
        <end position="441"/>
    </location>
</feature>
<evidence type="ECO:0000313" key="12">
    <source>
        <dbReference type="Proteomes" id="UP000195667"/>
    </source>
</evidence>
<accession>A0A1R4H213</accession>
<keyword evidence="12" id="KW-1185">Reference proteome</keyword>
<dbReference type="SUPFAM" id="SSF53448">
    <property type="entry name" value="Nucleotide-diphospho-sugar transferases"/>
    <property type="match status" value="1"/>
</dbReference>
<dbReference type="EMBL" id="FUKI01000045">
    <property type="protein sequence ID" value="SJM90216.1"/>
    <property type="molecule type" value="Genomic_DNA"/>
</dbReference>